<proteinExistence type="inferred from homology"/>
<keyword evidence="1" id="KW-0479">Metal-binding</keyword>
<evidence type="ECO:0000256" key="4">
    <source>
        <dbReference type="SAM" id="MobiDB-lite"/>
    </source>
</evidence>
<sequence length="143" mass="16270">MVSSGSSAPPGEYLSGSKSHLRCASVLGWKYVGADEESQRYKVGKFILETKRVRSTVCWENDADEPDFPDVQDPTRRRRSSVSNDMPFAMDEHDFTMPPDRLDKIEDVEFDSQDEDECDDLFAGVWSPHLASKRRKSKMFGRG</sequence>
<evidence type="ECO:0000256" key="3">
    <source>
        <dbReference type="RuleBase" id="RU110713"/>
    </source>
</evidence>
<keyword evidence="7" id="KW-1185">Reference proteome</keyword>
<reference evidence="6 7" key="2">
    <citation type="submission" date="2015-05" db="EMBL/GenBank/DDBJ databases">
        <authorList>
            <person name="Morales-Cruz A."/>
            <person name="Amrine K.C."/>
            <person name="Cantu D."/>
        </authorList>
    </citation>
    <scope>NUCLEOTIDE SEQUENCE [LARGE SCALE GENOMIC DNA]</scope>
    <source>
        <strain evidence="6">UCRPC4</strain>
    </source>
</reference>
<reference evidence="6 7" key="1">
    <citation type="submission" date="2015-05" db="EMBL/GenBank/DDBJ databases">
        <title>Distinctive expansion of gene families associated with plant cell wall degradation and secondary metabolism in the genomes of grapevine trunk pathogens.</title>
        <authorList>
            <person name="Lawrence D.P."/>
            <person name="Travadon R."/>
            <person name="Rolshausen P.E."/>
            <person name="Baumgartner K."/>
        </authorList>
    </citation>
    <scope>NUCLEOTIDE SEQUENCE [LARGE SCALE GENOMIC DNA]</scope>
    <source>
        <strain evidence="6">UCRPC4</strain>
    </source>
</reference>
<evidence type="ECO:0000313" key="7">
    <source>
        <dbReference type="Proteomes" id="UP000053317"/>
    </source>
</evidence>
<dbReference type="PROSITE" id="PS51792">
    <property type="entry name" value="YIPPEE"/>
    <property type="match status" value="1"/>
</dbReference>
<dbReference type="InterPro" id="IPR004910">
    <property type="entry name" value="Yippee/Mis18/Cereblon"/>
</dbReference>
<gene>
    <name evidence="6" type="ORF">UCRPC4_g03018</name>
</gene>
<evidence type="ECO:0000256" key="2">
    <source>
        <dbReference type="ARBA" id="ARBA00022833"/>
    </source>
</evidence>
<dbReference type="Pfam" id="PF03226">
    <property type="entry name" value="Yippee-Mis18"/>
    <property type="match status" value="1"/>
</dbReference>
<dbReference type="GO" id="GO:0046872">
    <property type="term" value="F:metal ion binding"/>
    <property type="evidence" value="ECO:0007669"/>
    <property type="project" value="UniProtKB-KW"/>
</dbReference>
<accession>A0A0G2GHD1</accession>
<dbReference type="OrthoDB" id="6407410at2759"/>
<protein>
    <recommendedName>
        <fullName evidence="3">Protein yippee-like</fullName>
    </recommendedName>
</protein>
<feature type="compositionally biased region" description="Basic and acidic residues" evidence="4">
    <location>
        <begin position="90"/>
        <end position="100"/>
    </location>
</feature>
<feature type="region of interest" description="Disordered" evidence="4">
    <location>
        <begin position="62"/>
        <end position="100"/>
    </location>
</feature>
<dbReference type="Proteomes" id="UP000053317">
    <property type="component" value="Unassembled WGS sequence"/>
</dbReference>
<keyword evidence="2" id="KW-0862">Zinc</keyword>
<dbReference type="EMBL" id="LCWF01000071">
    <property type="protein sequence ID" value="KKY23013.1"/>
    <property type="molecule type" value="Genomic_DNA"/>
</dbReference>
<comment type="similarity">
    <text evidence="3">Belongs to the yippee family.</text>
</comment>
<comment type="caution">
    <text evidence="6">The sequence shown here is derived from an EMBL/GenBank/DDBJ whole genome shotgun (WGS) entry which is preliminary data.</text>
</comment>
<dbReference type="InterPro" id="IPR034751">
    <property type="entry name" value="Yippee"/>
</dbReference>
<evidence type="ECO:0000313" key="6">
    <source>
        <dbReference type="EMBL" id="KKY23013.1"/>
    </source>
</evidence>
<organism evidence="6 7">
    <name type="scientific">Phaeomoniella chlamydospora</name>
    <name type="common">Phaeoacremonium chlamydosporum</name>
    <dbReference type="NCBI Taxonomy" id="158046"/>
    <lineage>
        <taxon>Eukaryota</taxon>
        <taxon>Fungi</taxon>
        <taxon>Dikarya</taxon>
        <taxon>Ascomycota</taxon>
        <taxon>Pezizomycotina</taxon>
        <taxon>Eurotiomycetes</taxon>
        <taxon>Chaetothyriomycetidae</taxon>
        <taxon>Phaeomoniellales</taxon>
        <taxon>Phaeomoniellaceae</taxon>
        <taxon>Phaeomoniella</taxon>
    </lineage>
</organism>
<evidence type="ECO:0000259" key="5">
    <source>
        <dbReference type="PROSITE" id="PS51792"/>
    </source>
</evidence>
<name>A0A0G2GHD1_PHACM</name>
<evidence type="ECO:0000256" key="1">
    <source>
        <dbReference type="ARBA" id="ARBA00022723"/>
    </source>
</evidence>
<dbReference type="AlphaFoldDB" id="A0A0G2GHD1"/>
<feature type="domain" description="Yippee" evidence="5">
    <location>
        <begin position="1"/>
        <end position="57"/>
    </location>
</feature>